<reference evidence="1" key="1">
    <citation type="submission" date="2018-02" db="EMBL/GenBank/DDBJ databases">
        <title>Rhizophora mucronata_Transcriptome.</title>
        <authorList>
            <person name="Meera S.P."/>
            <person name="Sreeshan A."/>
            <person name="Augustine A."/>
        </authorList>
    </citation>
    <scope>NUCLEOTIDE SEQUENCE</scope>
    <source>
        <tissue evidence="1">Leaf</tissue>
    </source>
</reference>
<accession>A0A2P2N9X6</accession>
<dbReference type="EMBL" id="GGEC01058797">
    <property type="protein sequence ID" value="MBX39281.1"/>
    <property type="molecule type" value="Transcribed_RNA"/>
</dbReference>
<dbReference type="AlphaFoldDB" id="A0A2P2N9X6"/>
<sequence length="37" mass="4229">MWKNEPAGGKAFNPGYANAPMEQAILMQPSFFYFLNF</sequence>
<protein>
    <submittedName>
        <fullName evidence="1">Uncharacterized protein</fullName>
    </submittedName>
</protein>
<evidence type="ECO:0000313" key="1">
    <source>
        <dbReference type="EMBL" id="MBX39281.1"/>
    </source>
</evidence>
<proteinExistence type="predicted"/>
<organism evidence="1">
    <name type="scientific">Rhizophora mucronata</name>
    <name type="common">Asiatic mangrove</name>
    <dbReference type="NCBI Taxonomy" id="61149"/>
    <lineage>
        <taxon>Eukaryota</taxon>
        <taxon>Viridiplantae</taxon>
        <taxon>Streptophyta</taxon>
        <taxon>Embryophyta</taxon>
        <taxon>Tracheophyta</taxon>
        <taxon>Spermatophyta</taxon>
        <taxon>Magnoliopsida</taxon>
        <taxon>eudicotyledons</taxon>
        <taxon>Gunneridae</taxon>
        <taxon>Pentapetalae</taxon>
        <taxon>rosids</taxon>
        <taxon>fabids</taxon>
        <taxon>Malpighiales</taxon>
        <taxon>Rhizophoraceae</taxon>
        <taxon>Rhizophora</taxon>
    </lineage>
</organism>
<name>A0A2P2N9X6_RHIMU</name>